<keyword evidence="5 7" id="KW-1133">Transmembrane helix</keyword>
<feature type="transmembrane region" description="Helical" evidence="7">
    <location>
        <begin position="107"/>
        <end position="128"/>
    </location>
</feature>
<evidence type="ECO:0000256" key="7">
    <source>
        <dbReference type="SAM" id="Phobius"/>
    </source>
</evidence>
<dbReference type="CDD" id="cd16015">
    <property type="entry name" value="LTA_synthase"/>
    <property type="match status" value="1"/>
</dbReference>
<gene>
    <name evidence="9" type="ORF">GMA92_03735</name>
</gene>
<comment type="subcellular location">
    <subcellularLocation>
        <location evidence="1">Cell membrane</location>
        <topology evidence="1">Multi-pass membrane protein</topology>
    </subcellularLocation>
</comment>
<sequence>MQSLSFWLIFSILLTIVVETIKFKSIKKALYFMKHSPIEFILNVLIISSTLALSFMVTRKVFVFTIVTIFWLLLSITNTIVTTLRGYPLMFSDIFLIKEGLSLSSQYFTPLVISMVLILLGFLFWIGYDLFQIQFETTTLQYVMGTVYVFLAGYIFYKTEKKELPKPAEEVELYEQMGFAYSITDSLYPYLNRKPDSYSEEKMNNLAHDLMPYFKNHPQSVDHNVIMIQMESFFDPLTLQNLSINIDPIPTIRHLMKTEPFGKLIVPTFGGGTGKTEFEVLTSMNVDYFGPGEIPHNSILKSTDIESLATHFSQSGFETIAIHNYEGNFYNRHIAYQHLGFDRFVPLEYMAGIEVNHDLSQMNDEHLIHNIIKAISQFEKSFIYAISAGTHQPYNETSYDEHHDIQIEGDLSLEERASLQDYCIKLHRLDHQIKRLLKYLETRQTPTTLILFSDHLPNLPVINDETFYPFDHYEVPVMVKHPSEFTFHDQKLPAYQLATEILNAVGIRGGIMNAIHDLEKGTFHYQSDLKLAQYDLIYGKQLLASVFPQHKTEEIKFGIEPLTIHSIMKTDHHLVIKGSGFNGDSQVFIDGKRVPTTYISEGELHAEMKMNKGNLVTIKQISGYHQALDEGKSFELAKINS</sequence>
<feature type="domain" description="Sulfatase N-terminal" evidence="8">
    <location>
        <begin position="224"/>
        <end position="486"/>
    </location>
</feature>
<dbReference type="GO" id="GO:0005886">
    <property type="term" value="C:plasma membrane"/>
    <property type="evidence" value="ECO:0007669"/>
    <property type="project" value="UniProtKB-SubCell"/>
</dbReference>
<dbReference type="AlphaFoldDB" id="A0A9X5AMR6"/>
<keyword evidence="9" id="KW-0378">Hydrolase</keyword>
<evidence type="ECO:0000256" key="2">
    <source>
        <dbReference type="ARBA" id="ARBA00004936"/>
    </source>
</evidence>
<feature type="transmembrane region" description="Helical" evidence="7">
    <location>
        <begin position="63"/>
        <end position="87"/>
    </location>
</feature>
<dbReference type="InterPro" id="IPR000917">
    <property type="entry name" value="Sulfatase_N"/>
</dbReference>
<accession>A0A9X5AMR6</accession>
<dbReference type="RefSeq" id="WP_006784082.1">
    <property type="nucleotide sequence ID" value="NZ_CABJBH010000026.1"/>
</dbReference>
<keyword evidence="4 7" id="KW-0812">Transmembrane</keyword>
<evidence type="ECO:0000256" key="3">
    <source>
        <dbReference type="ARBA" id="ARBA00022475"/>
    </source>
</evidence>
<evidence type="ECO:0000256" key="6">
    <source>
        <dbReference type="ARBA" id="ARBA00023136"/>
    </source>
</evidence>
<protein>
    <submittedName>
        <fullName evidence="9">Sulfatase-like hydrolase/transferase</fullName>
    </submittedName>
</protein>
<evidence type="ECO:0000313" key="10">
    <source>
        <dbReference type="Proteomes" id="UP000487649"/>
    </source>
</evidence>
<feature type="transmembrane region" description="Helical" evidence="7">
    <location>
        <begin position="6"/>
        <end position="26"/>
    </location>
</feature>
<keyword evidence="6 7" id="KW-0472">Membrane</keyword>
<evidence type="ECO:0000256" key="5">
    <source>
        <dbReference type="ARBA" id="ARBA00022989"/>
    </source>
</evidence>
<comment type="pathway">
    <text evidence="2">Cell wall biogenesis; lipoteichoic acid biosynthesis.</text>
</comment>
<evidence type="ECO:0000256" key="4">
    <source>
        <dbReference type="ARBA" id="ARBA00022692"/>
    </source>
</evidence>
<evidence type="ECO:0000256" key="1">
    <source>
        <dbReference type="ARBA" id="ARBA00004651"/>
    </source>
</evidence>
<feature type="transmembrane region" description="Helical" evidence="7">
    <location>
        <begin position="140"/>
        <end position="157"/>
    </location>
</feature>
<dbReference type="SUPFAM" id="SSF53649">
    <property type="entry name" value="Alkaline phosphatase-like"/>
    <property type="match status" value="1"/>
</dbReference>
<dbReference type="GO" id="GO:0016787">
    <property type="term" value="F:hydrolase activity"/>
    <property type="evidence" value="ECO:0007669"/>
    <property type="project" value="UniProtKB-KW"/>
</dbReference>
<comment type="caution">
    <text evidence="9">The sequence shown here is derived from an EMBL/GenBank/DDBJ whole genome shotgun (WGS) entry which is preliminary data.</text>
</comment>
<dbReference type="InterPro" id="IPR050448">
    <property type="entry name" value="OpgB/LTA_synthase_biosynth"/>
</dbReference>
<dbReference type="PANTHER" id="PTHR47371:SF3">
    <property type="entry name" value="PHOSPHOGLYCEROL TRANSFERASE I"/>
    <property type="match status" value="1"/>
</dbReference>
<reference evidence="9 10" key="1">
    <citation type="journal article" date="2019" name="Nat. Med.">
        <title>A library of human gut bacterial isolates paired with longitudinal multiomics data enables mechanistic microbiome research.</title>
        <authorList>
            <person name="Poyet M."/>
            <person name="Groussin M."/>
            <person name="Gibbons S.M."/>
            <person name="Avila-Pacheco J."/>
            <person name="Jiang X."/>
            <person name="Kearney S.M."/>
            <person name="Perrotta A.R."/>
            <person name="Berdy B."/>
            <person name="Zhao S."/>
            <person name="Lieberman T.D."/>
            <person name="Swanson P.K."/>
            <person name="Smith M."/>
            <person name="Roesemann S."/>
            <person name="Alexander J.E."/>
            <person name="Rich S.A."/>
            <person name="Livny J."/>
            <person name="Vlamakis H."/>
            <person name="Clish C."/>
            <person name="Bullock K."/>
            <person name="Deik A."/>
            <person name="Scott J."/>
            <person name="Pierce K.A."/>
            <person name="Xavier R.J."/>
            <person name="Alm E.J."/>
        </authorList>
    </citation>
    <scope>NUCLEOTIDE SEQUENCE [LARGE SCALE GENOMIC DNA]</scope>
    <source>
        <strain evidence="9 10">BIOML-A198</strain>
    </source>
</reference>
<dbReference type="Gene3D" id="3.40.720.10">
    <property type="entry name" value="Alkaline Phosphatase, subunit A"/>
    <property type="match status" value="1"/>
</dbReference>
<evidence type="ECO:0000259" key="8">
    <source>
        <dbReference type="Pfam" id="PF00884"/>
    </source>
</evidence>
<evidence type="ECO:0000313" key="9">
    <source>
        <dbReference type="EMBL" id="MTK20548.1"/>
    </source>
</evidence>
<name>A0A9X5AMR6_9FIRM</name>
<organism evidence="9 10">
    <name type="scientific">Turicibacter sanguinis</name>
    <dbReference type="NCBI Taxonomy" id="154288"/>
    <lineage>
        <taxon>Bacteria</taxon>
        <taxon>Bacillati</taxon>
        <taxon>Bacillota</taxon>
        <taxon>Erysipelotrichia</taxon>
        <taxon>Erysipelotrichales</taxon>
        <taxon>Turicibacteraceae</taxon>
        <taxon>Turicibacter</taxon>
    </lineage>
</organism>
<keyword evidence="3" id="KW-1003">Cell membrane</keyword>
<dbReference type="Proteomes" id="UP000487649">
    <property type="component" value="Unassembled WGS sequence"/>
</dbReference>
<dbReference type="Pfam" id="PF00884">
    <property type="entry name" value="Sulfatase"/>
    <property type="match status" value="1"/>
</dbReference>
<dbReference type="PANTHER" id="PTHR47371">
    <property type="entry name" value="LIPOTEICHOIC ACID SYNTHASE"/>
    <property type="match status" value="1"/>
</dbReference>
<dbReference type="EMBL" id="WMQE01000006">
    <property type="protein sequence ID" value="MTK20548.1"/>
    <property type="molecule type" value="Genomic_DNA"/>
</dbReference>
<dbReference type="OrthoDB" id="243547at2"/>
<proteinExistence type="predicted"/>
<dbReference type="InterPro" id="IPR017850">
    <property type="entry name" value="Alkaline_phosphatase_core_sf"/>
</dbReference>
<feature type="transmembrane region" description="Helical" evidence="7">
    <location>
        <begin position="38"/>
        <end position="57"/>
    </location>
</feature>